<evidence type="ECO:0000256" key="3">
    <source>
        <dbReference type="ARBA" id="ARBA00022989"/>
    </source>
</evidence>
<dbReference type="PANTHER" id="PTHR33048:SF19">
    <property type="entry name" value="MEMBRANE PROTEIN PTH11-LIKE, PUTATIVE (AFU_ORTHOLOGUE AFUA_1G14080)-RELATED"/>
    <property type="match status" value="1"/>
</dbReference>
<evidence type="ECO:0000313" key="8">
    <source>
        <dbReference type="EMBL" id="KAF4613221.1"/>
    </source>
</evidence>
<dbReference type="AlphaFoldDB" id="A0A8H4QLY2"/>
<dbReference type="PANTHER" id="PTHR33048">
    <property type="entry name" value="PTH11-LIKE INTEGRAL MEMBRANE PROTEIN (AFU_ORTHOLOGUE AFUA_5G11245)"/>
    <property type="match status" value="1"/>
</dbReference>
<evidence type="ECO:0000256" key="6">
    <source>
        <dbReference type="SAM" id="Phobius"/>
    </source>
</evidence>
<keyword evidence="2 6" id="KW-0812">Transmembrane</keyword>
<proteinExistence type="inferred from homology"/>
<keyword evidence="3 6" id="KW-1133">Transmembrane helix</keyword>
<feature type="domain" description="Rhodopsin" evidence="7">
    <location>
        <begin position="30"/>
        <end position="216"/>
    </location>
</feature>
<comment type="similarity">
    <text evidence="5">Belongs to the SAT4 family.</text>
</comment>
<evidence type="ECO:0000256" key="2">
    <source>
        <dbReference type="ARBA" id="ARBA00022692"/>
    </source>
</evidence>
<dbReference type="EMBL" id="JAACJL010000046">
    <property type="protein sequence ID" value="KAF4613221.1"/>
    <property type="molecule type" value="Genomic_DNA"/>
</dbReference>
<accession>A0A8H4QLY2</accession>
<protein>
    <recommendedName>
        <fullName evidence="7">Rhodopsin domain-containing protein</fullName>
    </recommendedName>
</protein>
<dbReference type="Pfam" id="PF20684">
    <property type="entry name" value="Fung_rhodopsin"/>
    <property type="match status" value="1"/>
</dbReference>
<dbReference type="Proteomes" id="UP000521872">
    <property type="component" value="Unassembled WGS sequence"/>
</dbReference>
<sequence>MPALAVLSPKATMGLLIVCHSLAISTTSFRLWHRYRDLRLWWDDFWAAVALVTDIIVFAVYLIVFSSTVQSPPKPAYLTFALRWLTLICYTIALWAARMTVAVTIVRLHPRGSARRHAATASIIFSVFAIAMIIQKIVICSQKQGNSPRCIVIPRYTGILELVTNLLEDLWLLIAPASMLWKMKLQKSHRRLIFAIFLCGIFTALASIIHAVFILLNSAAWLGIVGHIEITVAIAVSNLLVLVTYIYRTFRNNSENSDGSDSRPTPTTVQQSITIFLSTNRSTAGGNTSNSDSHTEGVTSTAISQSAAQWTTSIELTELSHLGTTFDIPPTVTDPHRSFNTIDSAVGTTTPFSSFSYSTGV</sequence>
<dbReference type="InterPro" id="IPR049326">
    <property type="entry name" value="Rhodopsin_dom_fungi"/>
</dbReference>
<gene>
    <name evidence="8" type="ORF">D9613_011099</name>
</gene>
<evidence type="ECO:0000256" key="5">
    <source>
        <dbReference type="ARBA" id="ARBA00038359"/>
    </source>
</evidence>
<feature type="transmembrane region" description="Helical" evidence="6">
    <location>
        <begin position="221"/>
        <end position="247"/>
    </location>
</feature>
<feature type="transmembrane region" description="Helical" evidence="6">
    <location>
        <begin position="12"/>
        <end position="33"/>
    </location>
</feature>
<dbReference type="GO" id="GO:0016020">
    <property type="term" value="C:membrane"/>
    <property type="evidence" value="ECO:0007669"/>
    <property type="project" value="UniProtKB-SubCell"/>
</dbReference>
<name>A0A8H4QLY2_9AGAR</name>
<dbReference type="InterPro" id="IPR052337">
    <property type="entry name" value="SAT4-like"/>
</dbReference>
<keyword evidence="4 6" id="KW-0472">Membrane</keyword>
<reference evidence="8 9" key="1">
    <citation type="submission" date="2019-12" db="EMBL/GenBank/DDBJ databases">
        <authorList>
            <person name="Floudas D."/>
            <person name="Bentzer J."/>
            <person name="Ahren D."/>
            <person name="Johansson T."/>
            <person name="Persson P."/>
            <person name="Tunlid A."/>
        </authorList>
    </citation>
    <scope>NUCLEOTIDE SEQUENCE [LARGE SCALE GENOMIC DNA]</scope>
    <source>
        <strain evidence="8 9">CBS 102.39</strain>
    </source>
</reference>
<evidence type="ECO:0000259" key="7">
    <source>
        <dbReference type="Pfam" id="PF20684"/>
    </source>
</evidence>
<evidence type="ECO:0000256" key="1">
    <source>
        <dbReference type="ARBA" id="ARBA00004141"/>
    </source>
</evidence>
<feature type="transmembrane region" description="Helical" evidence="6">
    <location>
        <begin position="118"/>
        <end position="139"/>
    </location>
</feature>
<feature type="transmembrane region" description="Helical" evidence="6">
    <location>
        <begin position="45"/>
        <end position="64"/>
    </location>
</feature>
<comment type="subcellular location">
    <subcellularLocation>
        <location evidence="1">Membrane</location>
        <topology evidence="1">Multi-pass membrane protein</topology>
    </subcellularLocation>
</comment>
<feature type="transmembrane region" description="Helical" evidence="6">
    <location>
        <begin position="84"/>
        <end position="106"/>
    </location>
</feature>
<feature type="transmembrane region" description="Helical" evidence="6">
    <location>
        <begin position="192"/>
        <end position="215"/>
    </location>
</feature>
<organism evidence="8 9">
    <name type="scientific">Agrocybe pediades</name>
    <dbReference type="NCBI Taxonomy" id="84607"/>
    <lineage>
        <taxon>Eukaryota</taxon>
        <taxon>Fungi</taxon>
        <taxon>Dikarya</taxon>
        <taxon>Basidiomycota</taxon>
        <taxon>Agaricomycotina</taxon>
        <taxon>Agaricomycetes</taxon>
        <taxon>Agaricomycetidae</taxon>
        <taxon>Agaricales</taxon>
        <taxon>Agaricineae</taxon>
        <taxon>Strophariaceae</taxon>
        <taxon>Agrocybe</taxon>
    </lineage>
</organism>
<evidence type="ECO:0000256" key="4">
    <source>
        <dbReference type="ARBA" id="ARBA00023136"/>
    </source>
</evidence>
<comment type="caution">
    <text evidence="8">The sequence shown here is derived from an EMBL/GenBank/DDBJ whole genome shotgun (WGS) entry which is preliminary data.</text>
</comment>
<evidence type="ECO:0000313" key="9">
    <source>
        <dbReference type="Proteomes" id="UP000521872"/>
    </source>
</evidence>
<keyword evidence="9" id="KW-1185">Reference proteome</keyword>